<keyword evidence="6" id="KW-0732">Signal</keyword>
<evidence type="ECO:0000256" key="6">
    <source>
        <dbReference type="SAM" id="SignalP"/>
    </source>
</evidence>
<dbReference type="InterPro" id="IPR005828">
    <property type="entry name" value="MFS_sugar_transport-like"/>
</dbReference>
<feature type="transmembrane region" description="Helical" evidence="5">
    <location>
        <begin position="127"/>
        <end position="148"/>
    </location>
</feature>
<reference evidence="8" key="1">
    <citation type="journal article" date="2013" name="Genetics">
        <title>The draft genome and transcriptome of Panagrellus redivivus are shaped by the harsh demands of a free-living lifestyle.</title>
        <authorList>
            <person name="Srinivasan J."/>
            <person name="Dillman A.R."/>
            <person name="Macchietto M.G."/>
            <person name="Heikkinen L."/>
            <person name="Lakso M."/>
            <person name="Fracchia K.M."/>
            <person name="Antoshechkin I."/>
            <person name="Mortazavi A."/>
            <person name="Wong G."/>
            <person name="Sternberg P.W."/>
        </authorList>
    </citation>
    <scope>NUCLEOTIDE SEQUENCE [LARGE SCALE GENOMIC DNA]</scope>
    <source>
        <strain evidence="8">MT8872</strain>
    </source>
</reference>
<feature type="transmembrane region" description="Helical" evidence="5">
    <location>
        <begin position="101"/>
        <end position="121"/>
    </location>
</feature>
<name>A0A7E4VQ82_PANRE</name>
<evidence type="ECO:0000256" key="1">
    <source>
        <dbReference type="ARBA" id="ARBA00004141"/>
    </source>
</evidence>
<keyword evidence="4 5" id="KW-0472">Membrane</keyword>
<evidence type="ECO:0000313" key="8">
    <source>
        <dbReference type="Proteomes" id="UP000492821"/>
    </source>
</evidence>
<comment type="subcellular location">
    <subcellularLocation>
        <location evidence="1">Membrane</location>
        <topology evidence="1">Multi-pass membrane protein</topology>
    </subcellularLocation>
</comment>
<dbReference type="GO" id="GO:0015149">
    <property type="term" value="F:hexose transmembrane transporter activity"/>
    <property type="evidence" value="ECO:0007669"/>
    <property type="project" value="TreeGrafter"/>
</dbReference>
<evidence type="ECO:0000256" key="4">
    <source>
        <dbReference type="ARBA" id="ARBA00023136"/>
    </source>
</evidence>
<feature type="transmembrane region" description="Helical" evidence="5">
    <location>
        <begin position="191"/>
        <end position="209"/>
    </location>
</feature>
<feature type="signal peptide" evidence="6">
    <location>
        <begin position="1"/>
        <end position="32"/>
    </location>
</feature>
<organism evidence="8 9">
    <name type="scientific">Panagrellus redivivus</name>
    <name type="common">Microworm</name>
    <dbReference type="NCBI Taxonomy" id="6233"/>
    <lineage>
        <taxon>Eukaryota</taxon>
        <taxon>Metazoa</taxon>
        <taxon>Ecdysozoa</taxon>
        <taxon>Nematoda</taxon>
        <taxon>Chromadorea</taxon>
        <taxon>Rhabditida</taxon>
        <taxon>Tylenchina</taxon>
        <taxon>Panagrolaimomorpha</taxon>
        <taxon>Panagrolaimoidea</taxon>
        <taxon>Panagrolaimidae</taxon>
        <taxon>Panagrellus</taxon>
    </lineage>
</organism>
<dbReference type="PROSITE" id="PS00216">
    <property type="entry name" value="SUGAR_TRANSPORT_1"/>
    <property type="match status" value="1"/>
</dbReference>
<feature type="transmembrane region" description="Helical" evidence="5">
    <location>
        <begin position="368"/>
        <end position="394"/>
    </location>
</feature>
<dbReference type="PROSITE" id="PS50850">
    <property type="entry name" value="MFS"/>
    <property type="match status" value="1"/>
</dbReference>
<dbReference type="GO" id="GO:0016020">
    <property type="term" value="C:membrane"/>
    <property type="evidence" value="ECO:0007669"/>
    <property type="project" value="UniProtKB-SubCell"/>
</dbReference>
<feature type="transmembrane region" description="Helical" evidence="5">
    <location>
        <begin position="160"/>
        <end position="185"/>
    </location>
</feature>
<dbReference type="AlphaFoldDB" id="A0A7E4VQ82"/>
<feature type="transmembrane region" description="Helical" evidence="5">
    <location>
        <begin position="309"/>
        <end position="331"/>
    </location>
</feature>
<proteinExistence type="predicted"/>
<keyword evidence="2 5" id="KW-0812">Transmembrane</keyword>
<dbReference type="Pfam" id="PF00083">
    <property type="entry name" value="Sugar_tr"/>
    <property type="match status" value="1"/>
</dbReference>
<dbReference type="PANTHER" id="PTHR23503">
    <property type="entry name" value="SOLUTE CARRIER FAMILY 2"/>
    <property type="match status" value="1"/>
</dbReference>
<dbReference type="InterPro" id="IPR020846">
    <property type="entry name" value="MFS_dom"/>
</dbReference>
<evidence type="ECO:0000256" key="2">
    <source>
        <dbReference type="ARBA" id="ARBA00022692"/>
    </source>
</evidence>
<dbReference type="SUPFAM" id="SSF103473">
    <property type="entry name" value="MFS general substrate transporter"/>
    <property type="match status" value="1"/>
</dbReference>
<dbReference type="InterPro" id="IPR045263">
    <property type="entry name" value="GLUT"/>
</dbReference>
<feature type="transmembrane region" description="Helical" evidence="5">
    <location>
        <begin position="406"/>
        <end position="427"/>
    </location>
</feature>
<feature type="domain" description="Major facilitator superfamily (MFS) profile" evidence="7">
    <location>
        <begin position="14"/>
        <end position="461"/>
    </location>
</feature>
<feature type="transmembrane region" description="Helical" evidence="5">
    <location>
        <begin position="338"/>
        <end position="356"/>
    </location>
</feature>
<protein>
    <submittedName>
        <fullName evidence="9">MFS domain-containing protein</fullName>
    </submittedName>
</protein>
<dbReference type="Gene3D" id="1.20.1250.20">
    <property type="entry name" value="MFS general substrate transporter like domains"/>
    <property type="match status" value="1"/>
</dbReference>
<sequence length="508" mass="56702">MNMFLAPQGRTYLIVTLSATLSILVNFQEAYSNSYPNTAYYSFQTYINESYILRGNVDGMSEDMYTWVWSLILNIWFLGYLFGVFFTPYMTDNYGRKTSLILANMVSLLGTVCCATGISTMRPELFFLGRIVASASCGVSFITLILFLQETTPTSMRGVASFLSETAFIFVSVIGMGCGLNAIFGLDLYKLVAFAIIPGIAAVLIMFPLKETPKFLLIHRKDKKAAIEALKYYRGYAKNYDDIIANILKECDDKLHVPLWKALNDVLFTPHLRKALLLGIASLQLVVGIWPIVYLSTDILETHFSNETAQYASFAFIIANFLASTFGLCYVDQFGRRPMMLGAGILNTGCLISYIVFDRLAGSVSHLYRYGCVASLIGFGITYGGALGPIAIFISSELVAQRYRSLMQSIVFGMNTSISFVLSFVTLPMYKLISAWSFIPLFIIPSILALTYLYRNLPETKGREIHDIVAEMIQNENPILFARKRVASRSLSTVTMESCLDEESEKSA</sequence>
<dbReference type="PANTHER" id="PTHR23503:SF108">
    <property type="entry name" value="MAJOR FACILITATOR SUPERFAMILY (MFS) PROFILE DOMAIN-CONTAINING PROTEIN"/>
    <property type="match status" value="1"/>
</dbReference>
<dbReference type="InterPro" id="IPR005829">
    <property type="entry name" value="Sugar_transporter_CS"/>
</dbReference>
<evidence type="ECO:0000256" key="5">
    <source>
        <dbReference type="SAM" id="Phobius"/>
    </source>
</evidence>
<feature type="transmembrane region" description="Helical" evidence="5">
    <location>
        <begin position="67"/>
        <end position="89"/>
    </location>
</feature>
<reference evidence="9" key="2">
    <citation type="submission" date="2020-10" db="UniProtKB">
        <authorList>
            <consortium name="WormBaseParasite"/>
        </authorList>
    </citation>
    <scope>IDENTIFICATION</scope>
</reference>
<dbReference type="InterPro" id="IPR036259">
    <property type="entry name" value="MFS_trans_sf"/>
</dbReference>
<keyword evidence="3 5" id="KW-1133">Transmembrane helix</keyword>
<keyword evidence="8" id="KW-1185">Reference proteome</keyword>
<evidence type="ECO:0000259" key="7">
    <source>
        <dbReference type="PROSITE" id="PS50850"/>
    </source>
</evidence>
<feature type="transmembrane region" description="Helical" evidence="5">
    <location>
        <begin position="433"/>
        <end position="454"/>
    </location>
</feature>
<evidence type="ECO:0000313" key="9">
    <source>
        <dbReference type="WBParaSite" id="Pan_g23333.t1"/>
    </source>
</evidence>
<evidence type="ECO:0000256" key="3">
    <source>
        <dbReference type="ARBA" id="ARBA00022989"/>
    </source>
</evidence>
<dbReference type="Proteomes" id="UP000492821">
    <property type="component" value="Unassembled WGS sequence"/>
</dbReference>
<dbReference type="WBParaSite" id="Pan_g23333.t1">
    <property type="protein sequence ID" value="Pan_g23333.t1"/>
    <property type="gene ID" value="Pan_g23333"/>
</dbReference>
<accession>A0A7E4VQ82</accession>
<feature type="transmembrane region" description="Helical" evidence="5">
    <location>
        <begin position="275"/>
        <end position="297"/>
    </location>
</feature>
<feature type="chain" id="PRO_5028912559" evidence="6">
    <location>
        <begin position="33"/>
        <end position="508"/>
    </location>
</feature>